<keyword evidence="4 7" id="KW-0732">Signal</keyword>
<evidence type="ECO:0000256" key="4">
    <source>
        <dbReference type="ARBA" id="ARBA00022729"/>
    </source>
</evidence>
<dbReference type="EMBL" id="LT985188">
    <property type="protein sequence ID" value="SPD87269.1"/>
    <property type="molecule type" value="Genomic_DNA"/>
</dbReference>
<dbReference type="Proteomes" id="UP000238164">
    <property type="component" value="Chromosome 1"/>
</dbReference>
<dbReference type="SUPFAM" id="SSF53822">
    <property type="entry name" value="Periplasmic binding protein-like I"/>
    <property type="match status" value="1"/>
</dbReference>
<keyword evidence="6" id="KW-0449">Lipoprotein</keyword>
<gene>
    <name evidence="9" type="ORF">MPLG2_2239</name>
</gene>
<comment type="subcellular location">
    <subcellularLocation>
        <location evidence="1">Cell membrane</location>
        <topology evidence="1">Lipid-anchor</topology>
    </subcellularLocation>
</comment>
<feature type="domain" description="ABC transporter substrate-binding protein PnrA-like" evidence="8">
    <location>
        <begin position="50"/>
        <end position="321"/>
    </location>
</feature>
<evidence type="ECO:0000256" key="7">
    <source>
        <dbReference type="SAM" id="SignalP"/>
    </source>
</evidence>
<dbReference type="AlphaFoldDB" id="A0A2N9JIP1"/>
<keyword evidence="5" id="KW-0472">Membrane</keyword>
<dbReference type="CDD" id="cd06354">
    <property type="entry name" value="PBP1_PrnA-like"/>
    <property type="match status" value="1"/>
</dbReference>
<evidence type="ECO:0000259" key="8">
    <source>
        <dbReference type="Pfam" id="PF02608"/>
    </source>
</evidence>
<evidence type="ECO:0000256" key="6">
    <source>
        <dbReference type="ARBA" id="ARBA00023288"/>
    </source>
</evidence>
<sequence length="370" mass="38089">MKKSLMAPVVLGALALALGGCATPPAATTAAPAGSASPTASVTASDYKACMVSDSGGFDDKSFNETAYAGLTKAVAELGVQKNQVQSSTDADYAKNVQAMVDDKCDIIVTVGYKLGDATLAAAKKNPKIKFAIVDSDYIDPKTGKNTAPANLKGLMFKTSEPSFMAGYLAASLSKTGKVGTFGGAPIPTVTAFMDGYARGVAYYNQQKSKSVAVLGWDTNKQDGTFIGGQSPFEDLPGGKKVATNLTAQGADILLPVAGPSGEGALQVAKSSNGKVASLWVDTDGCISQAQYCPVIPSSVGKAMDLAVFEAIKAAKNDTFTNELYLGTLANNGAYLAPFHDWDSKVSADTKAELDKIKADIIAGTIKTTA</sequence>
<dbReference type="PROSITE" id="PS51257">
    <property type="entry name" value="PROKAR_LIPOPROTEIN"/>
    <property type="match status" value="1"/>
</dbReference>
<dbReference type="PANTHER" id="PTHR34296">
    <property type="entry name" value="TRANSCRIPTIONAL ACTIVATOR PROTEIN MED"/>
    <property type="match status" value="1"/>
</dbReference>
<dbReference type="Pfam" id="PF02608">
    <property type="entry name" value="Bmp"/>
    <property type="match status" value="1"/>
</dbReference>
<reference evidence="9 10" key="1">
    <citation type="submission" date="2018-02" db="EMBL/GenBank/DDBJ databases">
        <authorList>
            <person name="Cohen D.B."/>
            <person name="Kent A.D."/>
        </authorList>
    </citation>
    <scope>NUCLEOTIDE SEQUENCE [LARGE SCALE GENOMIC DNA]</scope>
    <source>
        <strain evidence="9">1</strain>
    </source>
</reference>
<dbReference type="InterPro" id="IPR003760">
    <property type="entry name" value="PnrA-like"/>
</dbReference>
<evidence type="ECO:0000256" key="1">
    <source>
        <dbReference type="ARBA" id="ARBA00004193"/>
    </source>
</evidence>
<feature type="chain" id="PRO_5039565775" evidence="7">
    <location>
        <begin position="23"/>
        <end position="370"/>
    </location>
</feature>
<dbReference type="GO" id="GO:0005886">
    <property type="term" value="C:plasma membrane"/>
    <property type="evidence" value="ECO:0007669"/>
    <property type="project" value="UniProtKB-SubCell"/>
</dbReference>
<accession>A0A2N9JIP1</accession>
<comment type="similarity">
    <text evidence="2">Belongs to the BMP lipoprotein family.</text>
</comment>
<evidence type="ECO:0000256" key="2">
    <source>
        <dbReference type="ARBA" id="ARBA00008610"/>
    </source>
</evidence>
<feature type="signal peptide" evidence="7">
    <location>
        <begin position="1"/>
        <end position="22"/>
    </location>
</feature>
<keyword evidence="3" id="KW-1003">Cell membrane</keyword>
<dbReference type="Gene3D" id="3.40.50.2300">
    <property type="match status" value="2"/>
</dbReference>
<evidence type="ECO:0000256" key="3">
    <source>
        <dbReference type="ARBA" id="ARBA00022475"/>
    </source>
</evidence>
<evidence type="ECO:0000313" key="9">
    <source>
        <dbReference type="EMBL" id="SPD87269.1"/>
    </source>
</evidence>
<dbReference type="InterPro" id="IPR050957">
    <property type="entry name" value="BMP_lipoprotein"/>
</dbReference>
<protein>
    <submittedName>
        <fullName evidence="9">Nucleoside-binding protein</fullName>
    </submittedName>
</protein>
<evidence type="ECO:0000256" key="5">
    <source>
        <dbReference type="ARBA" id="ARBA00023136"/>
    </source>
</evidence>
<proteinExistence type="inferred from homology"/>
<evidence type="ECO:0000313" key="10">
    <source>
        <dbReference type="Proteomes" id="UP000238164"/>
    </source>
</evidence>
<dbReference type="PANTHER" id="PTHR34296:SF2">
    <property type="entry name" value="ABC TRANSPORTER GUANOSINE-BINDING PROTEIN NUPN"/>
    <property type="match status" value="1"/>
</dbReference>
<dbReference type="InterPro" id="IPR028082">
    <property type="entry name" value="Peripla_BP_I"/>
</dbReference>
<organism evidence="9 10">
    <name type="scientific">Micropruina glycogenica</name>
    <dbReference type="NCBI Taxonomy" id="75385"/>
    <lineage>
        <taxon>Bacteria</taxon>
        <taxon>Bacillati</taxon>
        <taxon>Actinomycetota</taxon>
        <taxon>Actinomycetes</taxon>
        <taxon>Propionibacteriales</taxon>
        <taxon>Nocardioidaceae</taxon>
        <taxon>Micropruina</taxon>
    </lineage>
</organism>
<dbReference type="KEGG" id="mgg:MPLG2_2239"/>
<keyword evidence="10" id="KW-1185">Reference proteome</keyword>
<name>A0A2N9JIP1_9ACTN</name>